<dbReference type="Gene3D" id="3.40.50.2300">
    <property type="match status" value="1"/>
</dbReference>
<reference evidence="7" key="1">
    <citation type="submission" date="2020-12" db="EMBL/GenBank/DDBJ databases">
        <title>Metabolic potential, ecology and presence of endohyphal bacteria is reflected in genomic diversity of Mucoromycotina.</title>
        <authorList>
            <person name="Muszewska A."/>
            <person name="Okrasinska A."/>
            <person name="Steczkiewicz K."/>
            <person name="Drgas O."/>
            <person name="Orlowska M."/>
            <person name="Perlinska-Lenart U."/>
            <person name="Aleksandrzak-Piekarczyk T."/>
            <person name="Szatraj K."/>
            <person name="Zielenkiewicz U."/>
            <person name="Pilsyk S."/>
            <person name="Malc E."/>
            <person name="Mieczkowski P."/>
            <person name="Kruszewska J.S."/>
            <person name="Biernat P."/>
            <person name="Pawlowska J."/>
        </authorList>
    </citation>
    <scope>NUCLEOTIDE SEQUENCE</scope>
    <source>
        <strain evidence="7">WA0000067209</strain>
    </source>
</reference>
<dbReference type="PANTHER" id="PTHR45339">
    <property type="entry name" value="HYBRID SIGNAL TRANSDUCTION HISTIDINE KINASE J"/>
    <property type="match status" value="1"/>
</dbReference>
<comment type="caution">
    <text evidence="7">The sequence shown here is derived from an EMBL/GenBank/DDBJ whole genome shotgun (WGS) entry which is preliminary data.</text>
</comment>
<dbReference type="OrthoDB" id="21225at2759"/>
<evidence type="ECO:0000259" key="6">
    <source>
        <dbReference type="PROSITE" id="PS50110"/>
    </source>
</evidence>
<keyword evidence="1 3" id="KW-0597">Phosphoprotein</keyword>
<keyword evidence="2" id="KW-0902">Two-component regulatory system</keyword>
<dbReference type="AlphaFoldDB" id="A0A8H7PI08"/>
<dbReference type="PANTHER" id="PTHR45339:SF1">
    <property type="entry name" value="HYBRID SIGNAL TRANSDUCTION HISTIDINE KINASE J"/>
    <property type="match status" value="1"/>
</dbReference>
<keyword evidence="5" id="KW-0812">Transmembrane</keyword>
<accession>A0A8H7PI08</accession>
<feature type="region of interest" description="Disordered" evidence="4">
    <location>
        <begin position="129"/>
        <end position="152"/>
    </location>
</feature>
<evidence type="ECO:0000313" key="8">
    <source>
        <dbReference type="Proteomes" id="UP000654370"/>
    </source>
</evidence>
<name>A0A8H7PI08_MORIS</name>
<evidence type="ECO:0000256" key="1">
    <source>
        <dbReference type="ARBA" id="ARBA00022553"/>
    </source>
</evidence>
<keyword evidence="8" id="KW-1185">Reference proteome</keyword>
<dbReference type="InterPro" id="IPR001789">
    <property type="entry name" value="Sig_transdc_resp-reg_receiver"/>
</dbReference>
<dbReference type="SUPFAM" id="SSF52172">
    <property type="entry name" value="CheY-like"/>
    <property type="match status" value="1"/>
</dbReference>
<dbReference type="EMBL" id="JAEPQZ010000013">
    <property type="protein sequence ID" value="KAG2174419.1"/>
    <property type="molecule type" value="Genomic_DNA"/>
</dbReference>
<dbReference type="InterPro" id="IPR011006">
    <property type="entry name" value="CheY-like_superfamily"/>
</dbReference>
<dbReference type="Proteomes" id="UP000654370">
    <property type="component" value="Unassembled WGS sequence"/>
</dbReference>
<evidence type="ECO:0000313" key="7">
    <source>
        <dbReference type="EMBL" id="KAG2174419.1"/>
    </source>
</evidence>
<evidence type="ECO:0000256" key="5">
    <source>
        <dbReference type="SAM" id="Phobius"/>
    </source>
</evidence>
<feature type="domain" description="Response regulatory" evidence="6">
    <location>
        <begin position="189"/>
        <end position="312"/>
    </location>
</feature>
<feature type="transmembrane region" description="Helical" evidence="5">
    <location>
        <begin position="12"/>
        <end position="34"/>
    </location>
</feature>
<dbReference type="GO" id="GO:0000160">
    <property type="term" value="P:phosphorelay signal transduction system"/>
    <property type="evidence" value="ECO:0007669"/>
    <property type="project" value="UniProtKB-KW"/>
</dbReference>
<keyword evidence="5" id="KW-1133">Transmembrane helix</keyword>
<dbReference type="CDD" id="cd17546">
    <property type="entry name" value="REC_hyHK_CKI1_RcsC-like"/>
    <property type="match status" value="1"/>
</dbReference>
<evidence type="ECO:0000256" key="2">
    <source>
        <dbReference type="ARBA" id="ARBA00023012"/>
    </source>
</evidence>
<dbReference type="PROSITE" id="PS50110">
    <property type="entry name" value="RESPONSE_REGULATORY"/>
    <property type="match status" value="1"/>
</dbReference>
<gene>
    <name evidence="7" type="ORF">INT43_004442</name>
</gene>
<evidence type="ECO:0000256" key="3">
    <source>
        <dbReference type="PROSITE-ProRule" id="PRU00169"/>
    </source>
</evidence>
<proteinExistence type="predicted"/>
<feature type="modified residue" description="4-aspartylphosphate" evidence="3">
    <location>
        <position position="242"/>
    </location>
</feature>
<keyword evidence="5" id="KW-0472">Membrane</keyword>
<dbReference type="Pfam" id="PF00072">
    <property type="entry name" value="Response_reg"/>
    <property type="match status" value="1"/>
</dbReference>
<protein>
    <recommendedName>
        <fullName evidence="6">Response regulatory domain-containing protein</fullName>
    </recommendedName>
</protein>
<evidence type="ECO:0000256" key="4">
    <source>
        <dbReference type="SAM" id="MobiDB-lite"/>
    </source>
</evidence>
<organism evidence="7 8">
    <name type="scientific">Mortierella isabellina</name>
    <name type="common">Filamentous fungus</name>
    <name type="synonym">Umbelopsis isabellina</name>
    <dbReference type="NCBI Taxonomy" id="91625"/>
    <lineage>
        <taxon>Eukaryota</taxon>
        <taxon>Fungi</taxon>
        <taxon>Fungi incertae sedis</taxon>
        <taxon>Mucoromycota</taxon>
        <taxon>Mucoromycotina</taxon>
        <taxon>Umbelopsidomycetes</taxon>
        <taxon>Umbelopsidales</taxon>
        <taxon>Umbelopsidaceae</taxon>
        <taxon>Umbelopsis</taxon>
    </lineage>
</organism>
<sequence>MQFGSNFCENSILLQNLSAFLVGSGLFLFTFISVDFTTLSTFCIRKERKGKETTSVIITAVHFLLATLDYFARPRSLSSSPRSACVLMEKDQCQSNKVVDMTTQETILAMNALTLTPVEENLGLTPDYDSSVSPDDYLPPTPPGSPSSHIQTTISRRRFDTEIVLRDFPPLRCPAKAKFEKTPSAPCLRVLLVDDNHVNLRILERLLNRHLSHIIHQVRVAQDASQALDLLSTNDFDMVMMDIEMPGMSGVQATARIRAGEAGERHCTIPIVAVTTKDSPYWRSLYLENGMNGCISKPIVLDSLLETVNDVLCRDSIESLLSPISSKASLLSVML</sequence>
<dbReference type="SMART" id="SM00448">
    <property type="entry name" value="REC"/>
    <property type="match status" value="1"/>
</dbReference>